<feature type="compositionally biased region" description="Low complexity" evidence="2">
    <location>
        <begin position="489"/>
        <end position="499"/>
    </location>
</feature>
<evidence type="ECO:0000313" key="6">
    <source>
        <dbReference type="EMBL" id="VVC40075.1"/>
    </source>
</evidence>
<feature type="compositionally biased region" description="Basic and acidic residues" evidence="2">
    <location>
        <begin position="1196"/>
        <end position="1207"/>
    </location>
</feature>
<feature type="compositionally biased region" description="Polar residues" evidence="2">
    <location>
        <begin position="1186"/>
        <end position="1195"/>
    </location>
</feature>
<dbReference type="OrthoDB" id="120383at2759"/>
<dbReference type="InterPro" id="IPR000008">
    <property type="entry name" value="C2_dom"/>
</dbReference>
<dbReference type="InterPro" id="IPR057459">
    <property type="entry name" value="SYDE1/2_C2"/>
</dbReference>
<name>A0A5E4N8W4_9HEMI</name>
<evidence type="ECO:0000259" key="3">
    <source>
        <dbReference type="PROSITE" id="PS50004"/>
    </source>
</evidence>
<feature type="compositionally biased region" description="Polar residues" evidence="2">
    <location>
        <begin position="367"/>
        <end position="395"/>
    </location>
</feature>
<evidence type="ECO:0000256" key="1">
    <source>
        <dbReference type="ARBA" id="ARBA00022468"/>
    </source>
</evidence>
<keyword evidence="7" id="KW-1185">Reference proteome</keyword>
<proteinExistence type="predicted"/>
<dbReference type="GO" id="GO:0097060">
    <property type="term" value="C:synaptic membrane"/>
    <property type="evidence" value="ECO:0007669"/>
    <property type="project" value="TreeGrafter"/>
</dbReference>
<dbReference type="GO" id="GO:0046578">
    <property type="term" value="P:regulation of Ras protein signal transduction"/>
    <property type="evidence" value="ECO:0007669"/>
    <property type="project" value="TreeGrafter"/>
</dbReference>
<feature type="domain" description="C2" evidence="3">
    <location>
        <begin position="701"/>
        <end position="831"/>
    </location>
</feature>
<accession>A0A5E4N8W4</accession>
<dbReference type="InterPro" id="IPR000198">
    <property type="entry name" value="RhoGAP_dom"/>
</dbReference>
<dbReference type="PROSITE" id="PS50106">
    <property type="entry name" value="PDZ"/>
    <property type="match status" value="1"/>
</dbReference>
<dbReference type="CDD" id="cd06718">
    <property type="entry name" value="PDZ_Par6-like"/>
    <property type="match status" value="1"/>
</dbReference>
<feature type="region of interest" description="Disordered" evidence="2">
    <location>
        <begin position="361"/>
        <end position="408"/>
    </location>
</feature>
<evidence type="ECO:0000259" key="5">
    <source>
        <dbReference type="PROSITE" id="PS50238"/>
    </source>
</evidence>
<evidence type="ECO:0000256" key="2">
    <source>
        <dbReference type="SAM" id="MobiDB-lite"/>
    </source>
</evidence>
<dbReference type="Pfam" id="PF00620">
    <property type="entry name" value="RhoGAP"/>
    <property type="match status" value="1"/>
</dbReference>
<feature type="region of interest" description="Disordered" evidence="2">
    <location>
        <begin position="1100"/>
        <end position="1149"/>
    </location>
</feature>
<dbReference type="InterPro" id="IPR001478">
    <property type="entry name" value="PDZ"/>
</dbReference>
<dbReference type="GO" id="GO:0005096">
    <property type="term" value="F:GTPase activator activity"/>
    <property type="evidence" value="ECO:0007669"/>
    <property type="project" value="UniProtKB-KW"/>
</dbReference>
<keyword evidence="1" id="KW-0343">GTPase activation</keyword>
<protein>
    <submittedName>
        <fullName evidence="6">C2 domain,Rho GTPase activation protein,PDZ domain,Rho GTPase-activating protein domain</fullName>
    </submittedName>
</protein>
<feature type="domain" description="PDZ" evidence="4">
    <location>
        <begin position="125"/>
        <end position="195"/>
    </location>
</feature>
<feature type="compositionally biased region" description="Basic and acidic residues" evidence="2">
    <location>
        <begin position="308"/>
        <end position="321"/>
    </location>
</feature>
<feature type="compositionally biased region" description="Low complexity" evidence="2">
    <location>
        <begin position="1237"/>
        <end position="1259"/>
    </location>
</feature>
<feature type="compositionally biased region" description="Polar residues" evidence="2">
    <location>
        <begin position="322"/>
        <end position="339"/>
    </location>
</feature>
<dbReference type="Pfam" id="PF00595">
    <property type="entry name" value="PDZ"/>
    <property type="match status" value="1"/>
</dbReference>
<dbReference type="InterPro" id="IPR036034">
    <property type="entry name" value="PDZ_sf"/>
</dbReference>
<dbReference type="PROSITE" id="PS50238">
    <property type="entry name" value="RHOGAP"/>
    <property type="match status" value="1"/>
</dbReference>
<dbReference type="Pfam" id="PF25336">
    <property type="entry name" value="C2_SYDE"/>
    <property type="match status" value="1"/>
</dbReference>
<feature type="region of interest" description="Disordered" evidence="2">
    <location>
        <begin position="488"/>
        <end position="556"/>
    </location>
</feature>
<dbReference type="CDD" id="cd00030">
    <property type="entry name" value="C2"/>
    <property type="match status" value="1"/>
</dbReference>
<evidence type="ECO:0000259" key="4">
    <source>
        <dbReference type="PROSITE" id="PS50106"/>
    </source>
</evidence>
<organism evidence="6 7">
    <name type="scientific">Cinara cedri</name>
    <dbReference type="NCBI Taxonomy" id="506608"/>
    <lineage>
        <taxon>Eukaryota</taxon>
        <taxon>Metazoa</taxon>
        <taxon>Ecdysozoa</taxon>
        <taxon>Arthropoda</taxon>
        <taxon>Hexapoda</taxon>
        <taxon>Insecta</taxon>
        <taxon>Pterygota</taxon>
        <taxon>Neoptera</taxon>
        <taxon>Paraneoptera</taxon>
        <taxon>Hemiptera</taxon>
        <taxon>Sternorrhyncha</taxon>
        <taxon>Aphidomorpha</taxon>
        <taxon>Aphidoidea</taxon>
        <taxon>Aphididae</taxon>
        <taxon>Lachninae</taxon>
        <taxon>Cinara</taxon>
    </lineage>
</organism>
<dbReference type="InterPro" id="IPR035892">
    <property type="entry name" value="C2_domain_sf"/>
</dbReference>
<dbReference type="InterPro" id="IPR052118">
    <property type="entry name" value="Rho-GAP_regulator"/>
</dbReference>
<dbReference type="GO" id="GO:0016477">
    <property type="term" value="P:cell migration"/>
    <property type="evidence" value="ECO:0007669"/>
    <property type="project" value="TreeGrafter"/>
</dbReference>
<dbReference type="EMBL" id="CABPRJ010001900">
    <property type="protein sequence ID" value="VVC40075.1"/>
    <property type="molecule type" value="Genomic_DNA"/>
</dbReference>
<dbReference type="Gene3D" id="2.30.42.10">
    <property type="match status" value="1"/>
</dbReference>
<dbReference type="InterPro" id="IPR008936">
    <property type="entry name" value="Rho_GTPase_activation_prot"/>
</dbReference>
<feature type="region of interest" description="Disordered" evidence="2">
    <location>
        <begin position="1173"/>
        <end position="1259"/>
    </location>
</feature>
<dbReference type="FunFam" id="1.10.555.10:FF:000031">
    <property type="entry name" value="rho GTPase-activating protein 100F isoform X6"/>
    <property type="match status" value="1"/>
</dbReference>
<feature type="compositionally biased region" description="Polar residues" evidence="2">
    <location>
        <begin position="508"/>
        <end position="532"/>
    </location>
</feature>
<dbReference type="PANTHER" id="PTHR46150">
    <property type="entry name" value="RHO GTPASE-ACTIVATING PROTEIN 100F"/>
    <property type="match status" value="1"/>
</dbReference>
<gene>
    <name evidence="6" type="ORF">CINCED_3A018097</name>
</gene>
<evidence type="ECO:0000313" key="7">
    <source>
        <dbReference type="Proteomes" id="UP000325440"/>
    </source>
</evidence>
<dbReference type="PROSITE" id="PS50004">
    <property type="entry name" value="C2"/>
    <property type="match status" value="1"/>
</dbReference>
<feature type="domain" description="Rho-GAP" evidence="5">
    <location>
        <begin position="891"/>
        <end position="1084"/>
    </location>
</feature>
<dbReference type="Gene3D" id="2.60.40.150">
    <property type="entry name" value="C2 domain"/>
    <property type="match status" value="1"/>
</dbReference>
<dbReference type="SUPFAM" id="SSF50156">
    <property type="entry name" value="PDZ domain-like"/>
    <property type="match status" value="1"/>
</dbReference>
<dbReference type="AlphaFoldDB" id="A0A5E4N8W4"/>
<dbReference type="GO" id="GO:0007165">
    <property type="term" value="P:signal transduction"/>
    <property type="evidence" value="ECO:0007669"/>
    <property type="project" value="InterPro"/>
</dbReference>
<dbReference type="SUPFAM" id="SSF48350">
    <property type="entry name" value="GTPase activation domain, GAP"/>
    <property type="match status" value="1"/>
</dbReference>
<feature type="region of interest" description="Disordered" evidence="2">
    <location>
        <begin position="237"/>
        <end position="339"/>
    </location>
</feature>
<dbReference type="Gene3D" id="1.10.555.10">
    <property type="entry name" value="Rho GTPase activation protein"/>
    <property type="match status" value="1"/>
</dbReference>
<dbReference type="SMART" id="SM00324">
    <property type="entry name" value="RhoGAP"/>
    <property type="match status" value="1"/>
</dbReference>
<dbReference type="GO" id="GO:0030030">
    <property type="term" value="P:cell projection organization"/>
    <property type="evidence" value="ECO:0007669"/>
    <property type="project" value="TreeGrafter"/>
</dbReference>
<dbReference type="PANTHER" id="PTHR46150:SF3">
    <property type="entry name" value="RHO GTPASE-ACTIVATING PROTEIN 100F"/>
    <property type="match status" value="1"/>
</dbReference>
<dbReference type="SUPFAM" id="SSF49562">
    <property type="entry name" value="C2 domain (Calcium/lipid-binding domain, CaLB)"/>
    <property type="match status" value="1"/>
</dbReference>
<dbReference type="Proteomes" id="UP000325440">
    <property type="component" value="Unassembled WGS sequence"/>
</dbReference>
<sequence>MCDRDSSSGCFFISRKGRDRAQDLATTSRHGQQPLPAGTKTKDALPVVLQSDFRKLSGISKEDFRLIDTIENEYDATTAAALDAVQRRGEMVVRILDPRIHLTKTASDAAKKFLMLQDSNHIVNLVEIIKRPGQTLGLYIREGNGINRHDGLFISRLALESAVYNSGCIQVGDEVLAVNLVDVTRKAVDEVVIIMSIPRRLVLALRQTRGIHRATANVSLASAMPSHHQPPVVVIKKDLSRESDDQHDDDDDDMHMKSYMTTGRVNQRNKENMHEQCRRESRGRSQSQLALDSNGDISGDLFYNSRPPESRRQASTLDRRNNWSYQPPHTPVSNEQPKSQHFQAFDKAYPKTLESLAEKVHPFCPGGQSSTGRRMSATTTQQQYRRNNIPRSGSDQYLPRSEYDYGNRPYRQSQTLMRSGLRSSVGTGSSTRIVSQYSQGTSRTLPRHLDYASDTEATKVTSTSPYYYRGSSQISGVSNMSRLGNATISRSNSLRSNSLPRDIRTPRTPLSSLNTSMRGSLRRYNTQDNPKISSSLLSDHEDSDGGNLSAPEFQMRRKNRLVSSPSVFTADEYRAWMSRAPSTSAIYDRIRNVCDPSLKQQKVQRFTFSAENLPERTRHSELMNYSGTNTDLRPFRGLGSPALPSATTSTLDRHTRTSSLRRIRHLLELEAKHLGRRNPSSNSDLQADRARVLEINPAEFLKYKFEKSTIDNAPPISGLLWVHLLAGRGLRAATTTVLPGQPTANVMAAAGSSRDLYCVLECDRVHKARTVVRTGDLVFDWDETFELDLLSNKELDFLIYSWDQQYRHKLCYKGSVHLASLVRDSPVHQLALKIEPRGTLYLRLRHTDPYQTFVRKTLRTSSTLPPRTKSAGLFGIDLESVVTRESGAISSSLSSLAQAPATASVPVIVRRCIEEVERRGLDIIGLYRLCGSASKKRILREAFERNPRTVDLSPDNVPDINVITGVLKDYLRELPEPLFTRCLYQMLLDALSVLLPDDPQANAKLMLSILDCLPKLNRATLTYIMDHLALVVSQSPRNKMSAQNLSICLAPVLMVQSEAKEKPIDFQQPVNVLRYLLEIWPTKSVRECLPPSVVNGVTRPPPLPAKPSCVPAVPTRRGPPPPVIVASPTSDTATTSDEDGGGGGGDNVMSATAKVAIEPPQIPARSNAHRLTKVNASPEPEENAADTPSSSTGTEDSQRDVAERAAEADEESGGEEQLERRPRGLLQNANHHHKHNNNPTATTNSIINARNNNNNNNKN</sequence>
<reference evidence="6 7" key="1">
    <citation type="submission" date="2019-08" db="EMBL/GenBank/DDBJ databases">
        <authorList>
            <person name="Alioto T."/>
            <person name="Alioto T."/>
            <person name="Gomez Garrido J."/>
        </authorList>
    </citation>
    <scope>NUCLEOTIDE SEQUENCE [LARGE SCALE GENOMIC DNA]</scope>
</reference>
<dbReference type="SMART" id="SM00228">
    <property type="entry name" value="PDZ"/>
    <property type="match status" value="1"/>
</dbReference>
<feature type="region of interest" description="Disordered" evidence="2">
    <location>
        <begin position="630"/>
        <end position="657"/>
    </location>
</feature>
<feature type="compositionally biased region" description="Basic and acidic residues" evidence="2">
    <location>
        <begin position="268"/>
        <end position="283"/>
    </location>
</feature>